<reference evidence="3" key="3">
    <citation type="journal article" date="2022" name="bioRxiv">
        <title>A global pangenome for the wheat fungal pathogen Pyrenophora tritici-repentis and prediction of effector protein structural homology.</title>
        <authorList>
            <person name="Moolhuijzen P."/>
            <person name="See P.T."/>
            <person name="Shi G."/>
            <person name="Powell H.R."/>
            <person name="Cockram J."/>
            <person name="Jorgensen L.N."/>
            <person name="Benslimane H."/>
            <person name="Strelkov S.E."/>
            <person name="Turner J."/>
            <person name="Liu Z."/>
            <person name="Moffat C.S."/>
        </authorList>
    </citation>
    <scope>NUCLEOTIDE SEQUENCE</scope>
    <source>
        <strain evidence="3">86-124</strain>
    </source>
</reference>
<dbReference type="GO" id="GO:0006749">
    <property type="term" value="P:glutathione metabolic process"/>
    <property type="evidence" value="ECO:0007669"/>
    <property type="project" value="TreeGrafter"/>
</dbReference>
<dbReference type="Pfam" id="PF01323">
    <property type="entry name" value="DSBA"/>
    <property type="match status" value="2"/>
</dbReference>
<dbReference type="InterPro" id="IPR001853">
    <property type="entry name" value="DSBA-like_thioredoxin_dom"/>
</dbReference>
<reference evidence="2" key="1">
    <citation type="journal article" date="2018" name="BMC Genomics">
        <title>Comparative genomics of the wheat fungal pathogen Pyrenophora tritici-repentis reveals chromosomal variations and genome plasticity.</title>
        <authorList>
            <person name="Moolhuijzen P."/>
            <person name="See P.T."/>
            <person name="Hane J.K."/>
            <person name="Shi G."/>
            <person name="Liu Z."/>
            <person name="Oliver R.P."/>
            <person name="Moffat C.S."/>
        </authorList>
    </citation>
    <scope>NUCLEOTIDE SEQUENCE [LARGE SCALE GENOMIC DNA]</scope>
    <source>
        <strain evidence="2">M4</strain>
    </source>
</reference>
<dbReference type="Gene3D" id="3.40.30.10">
    <property type="entry name" value="Glutaredoxin"/>
    <property type="match status" value="2"/>
</dbReference>
<evidence type="ECO:0000259" key="1">
    <source>
        <dbReference type="Pfam" id="PF01323"/>
    </source>
</evidence>
<dbReference type="EMBL" id="NQIK02000001">
    <property type="protein sequence ID" value="KAF7576407.1"/>
    <property type="molecule type" value="Genomic_DNA"/>
</dbReference>
<dbReference type="PANTHER" id="PTHR42943:SF2">
    <property type="entry name" value="GLUTATHIONE S-TRANSFERASE KAPPA 1"/>
    <property type="match status" value="1"/>
</dbReference>
<proteinExistence type="predicted"/>
<feature type="domain" description="DSBA-like thioredoxin" evidence="1">
    <location>
        <begin position="9"/>
        <end position="209"/>
    </location>
</feature>
<comment type="caution">
    <text evidence="3">The sequence shown here is derived from an EMBL/GenBank/DDBJ whole genome shotgun (WGS) entry which is preliminary data.</text>
</comment>
<dbReference type="InterPro" id="IPR051924">
    <property type="entry name" value="GST_Kappa/NadH"/>
</dbReference>
<dbReference type="GO" id="GO:0005777">
    <property type="term" value="C:peroxisome"/>
    <property type="evidence" value="ECO:0007669"/>
    <property type="project" value="TreeGrafter"/>
</dbReference>
<evidence type="ECO:0000313" key="3">
    <source>
        <dbReference type="EMBL" id="KAI1520233.1"/>
    </source>
</evidence>
<feature type="domain" description="DSBA-like thioredoxin" evidence="1">
    <location>
        <begin position="261"/>
        <end position="470"/>
    </location>
</feature>
<evidence type="ECO:0000313" key="4">
    <source>
        <dbReference type="Proteomes" id="UP000249757"/>
    </source>
</evidence>
<dbReference type="PANTHER" id="PTHR42943">
    <property type="entry name" value="GLUTATHIONE S-TRANSFERASE KAPPA"/>
    <property type="match status" value="1"/>
</dbReference>
<dbReference type="SUPFAM" id="SSF52833">
    <property type="entry name" value="Thioredoxin-like"/>
    <property type="match status" value="2"/>
</dbReference>
<dbReference type="GO" id="GO:0004364">
    <property type="term" value="F:glutathione transferase activity"/>
    <property type="evidence" value="ECO:0007669"/>
    <property type="project" value="TreeGrafter"/>
</dbReference>
<dbReference type="InterPro" id="IPR036249">
    <property type="entry name" value="Thioredoxin-like_sf"/>
</dbReference>
<dbReference type="EMBL" id="NRDI02000001">
    <property type="protein sequence ID" value="KAI1520233.1"/>
    <property type="molecule type" value="Genomic_DNA"/>
</dbReference>
<name>A0A2W1EDV7_9PLEO</name>
<sequence>MSSHTPPTLHFNYDISCPFAYIASTRIRALATRTRTPLVYRPVLLGAIYRSTAAPQGASGSASDVFNAAKKTVASASMARTLKRYNIAYAPPPQHPRKTVDALRLLYVLGEEDREKVTHALFKAYWAGGRDVADKKVLLEIAGACGVVGLTEAVFADEGARRELSAATEEAISRGAFGVPGFWIQMAGVEGGGRYFWGQDRMHFVEGLLRGTAAGGTEAGDIGAMLETARVWGEVKGCRLQSLLPRCVASNIIPEGTKVKLQFWFDFSSPWAFLGYTQLARLQRTFGPKLQIELKPFLLGILFREIGAPMLPMSVASPVKMAWMRRDHADWVAWWNAIAMQEGDEKKIQFHWNDKFPIRTPLALRVALVEPGVVPLLFSACWERNENVSDDAILCSVLNQAGYNGMELIARANEAEPKAKLRALTAEAKRLGLCGVPTYLVFRQTGGGEWQAAGGLVWGQDEINVVEDLIAGWNPERDGGIAEVGKVRYEEHTDGKSIGAKL</sequence>
<gene>
    <name evidence="3" type="ORF">Ptr86124_000601</name>
    <name evidence="2" type="ORF">PtrM4_006470</name>
</gene>
<organism evidence="3 4">
    <name type="scientific">Pyrenophora tritici-repentis</name>
    <dbReference type="NCBI Taxonomy" id="45151"/>
    <lineage>
        <taxon>Eukaryota</taxon>
        <taxon>Fungi</taxon>
        <taxon>Dikarya</taxon>
        <taxon>Ascomycota</taxon>
        <taxon>Pezizomycotina</taxon>
        <taxon>Dothideomycetes</taxon>
        <taxon>Pleosporomycetidae</taxon>
        <taxon>Pleosporales</taxon>
        <taxon>Pleosporineae</taxon>
        <taxon>Pleosporaceae</taxon>
        <taxon>Pyrenophora</taxon>
    </lineage>
</organism>
<protein>
    <submittedName>
        <fullName evidence="2">DSBA multi-domain protein</fullName>
    </submittedName>
    <submittedName>
        <fullName evidence="3">DSBA thioredoxin domain containing protein</fullName>
    </submittedName>
</protein>
<reference evidence="3" key="2">
    <citation type="submission" date="2021-05" db="EMBL/GenBank/DDBJ databases">
        <authorList>
            <person name="Moolhuijzen P.M."/>
            <person name="Moffat C.S."/>
        </authorList>
    </citation>
    <scope>NUCLEOTIDE SEQUENCE</scope>
    <source>
        <strain evidence="3">86-124</strain>
    </source>
</reference>
<dbReference type="OrthoDB" id="4664297at2759"/>
<dbReference type="Proteomes" id="UP000249757">
    <property type="component" value="Unassembled WGS sequence"/>
</dbReference>
<accession>A0A2W1EDV7</accession>
<dbReference type="GO" id="GO:0004602">
    <property type="term" value="F:glutathione peroxidase activity"/>
    <property type="evidence" value="ECO:0007669"/>
    <property type="project" value="TreeGrafter"/>
</dbReference>
<dbReference type="AlphaFoldDB" id="A0A2W1EDV7"/>
<dbReference type="GO" id="GO:0005739">
    <property type="term" value="C:mitochondrion"/>
    <property type="evidence" value="ECO:0007669"/>
    <property type="project" value="TreeGrafter"/>
</dbReference>
<reference evidence="4" key="4">
    <citation type="journal article" date="2022" name="Microb. Genom.">
        <title>A global pangenome for the wheat fungal pathogen Pyrenophora tritici-repentis and prediction of effector protein structural homology.</title>
        <authorList>
            <person name="Moolhuijzen P.M."/>
            <person name="See P.T."/>
            <person name="Shi G."/>
            <person name="Powell H.R."/>
            <person name="Cockram J."/>
            <person name="Jorgensen L.N."/>
            <person name="Benslimane H."/>
            <person name="Strelkov S.E."/>
            <person name="Turner J."/>
            <person name="Liu Z."/>
            <person name="Moffat C.S."/>
        </authorList>
    </citation>
    <scope>NUCLEOTIDE SEQUENCE [LARGE SCALE GENOMIC DNA]</scope>
</reference>
<dbReference type="Proteomes" id="UP000245464">
    <property type="component" value="Chromosome 1"/>
</dbReference>
<evidence type="ECO:0000313" key="2">
    <source>
        <dbReference type="EMBL" id="KAF7576407.1"/>
    </source>
</evidence>
<keyword evidence="4" id="KW-1185">Reference proteome</keyword>